<evidence type="ECO:0000313" key="5">
    <source>
        <dbReference type="Proteomes" id="UP001139054"/>
    </source>
</evidence>
<dbReference type="Proteomes" id="UP001139054">
    <property type="component" value="Unassembled WGS sequence"/>
</dbReference>
<comment type="caution">
    <text evidence="2">The sequence shown here is derived from an EMBL/GenBank/DDBJ whole genome shotgun (WGS) entry which is preliminary data.</text>
</comment>
<dbReference type="AlphaFoldDB" id="A0A9X1UAQ4"/>
<dbReference type="RefSeq" id="WP_237872821.1">
    <property type="nucleotide sequence ID" value="NZ_JAKLTY010000029.1"/>
</dbReference>
<dbReference type="EMBL" id="JAKLUA010000013">
    <property type="protein sequence ID" value="MCG2671345.1"/>
    <property type="molecule type" value="Genomic_DNA"/>
</dbReference>
<reference evidence="2" key="1">
    <citation type="submission" date="2022-01" db="EMBL/GenBank/DDBJ databases">
        <title>Genome sequnece data of strain Bradyrhizobium sp. nov.</title>
        <authorList>
            <person name="Zhang J."/>
        </authorList>
    </citation>
    <scope>NUCLEOTIDE SEQUENCE</scope>
    <source>
        <strain evidence="3">WYCCWR 12774</strain>
        <strain evidence="2">WYCCWR 13023</strain>
    </source>
</reference>
<name>A0A9X1UAQ4_9BRAD</name>
<accession>A0A9X1UAQ4</accession>
<keyword evidence="4" id="KW-1185">Reference proteome</keyword>
<evidence type="ECO:0000313" key="2">
    <source>
        <dbReference type="EMBL" id="MCG2631485.1"/>
    </source>
</evidence>
<sequence length="56" mass="6150">MSEKKPFATEQAIRGCWGDGDPPEDEAEYGYYSDIVQIERLNGGVNPDESPDAETA</sequence>
<evidence type="ECO:0000313" key="4">
    <source>
        <dbReference type="Proteomes" id="UP001139012"/>
    </source>
</evidence>
<dbReference type="Proteomes" id="UP001139012">
    <property type="component" value="Unassembled WGS sequence"/>
</dbReference>
<feature type="region of interest" description="Disordered" evidence="1">
    <location>
        <begin position="1"/>
        <end position="27"/>
    </location>
</feature>
<organism evidence="2 5">
    <name type="scientific">Bradyrhizobium zhengyangense</name>
    <dbReference type="NCBI Taxonomy" id="2911009"/>
    <lineage>
        <taxon>Bacteria</taxon>
        <taxon>Pseudomonadati</taxon>
        <taxon>Pseudomonadota</taxon>
        <taxon>Alphaproteobacteria</taxon>
        <taxon>Hyphomicrobiales</taxon>
        <taxon>Nitrobacteraceae</taxon>
        <taxon>Bradyrhizobium</taxon>
    </lineage>
</organism>
<evidence type="ECO:0000256" key="1">
    <source>
        <dbReference type="SAM" id="MobiDB-lite"/>
    </source>
</evidence>
<proteinExistence type="predicted"/>
<evidence type="ECO:0000313" key="3">
    <source>
        <dbReference type="EMBL" id="MCG2671345.1"/>
    </source>
</evidence>
<protein>
    <submittedName>
        <fullName evidence="2">Uncharacterized protein</fullName>
    </submittedName>
</protein>
<gene>
    <name evidence="3" type="ORF">L6637_30770</name>
    <name evidence="2" type="ORF">L6654_33140</name>
</gene>
<dbReference type="EMBL" id="JAKLTY010000029">
    <property type="protein sequence ID" value="MCG2631485.1"/>
    <property type="molecule type" value="Genomic_DNA"/>
</dbReference>